<comment type="caution">
    <text evidence="1">The sequence shown here is derived from an EMBL/GenBank/DDBJ whole genome shotgun (WGS) entry which is preliminary data.</text>
</comment>
<organism evidence="1 2">
    <name type="scientific">Halomonas cerina</name>
    <dbReference type="NCBI Taxonomy" id="447424"/>
    <lineage>
        <taxon>Bacteria</taxon>
        <taxon>Pseudomonadati</taxon>
        <taxon>Pseudomonadota</taxon>
        <taxon>Gammaproteobacteria</taxon>
        <taxon>Oceanospirillales</taxon>
        <taxon>Halomonadaceae</taxon>
        <taxon>Halomonas</taxon>
    </lineage>
</organism>
<protein>
    <submittedName>
        <fullName evidence="1">Uncharacterized protein</fullName>
    </submittedName>
</protein>
<gene>
    <name evidence="1" type="ORF">FHR94_003830</name>
</gene>
<sequence length="65" mass="7250">MTDSPFGLFHNQNLRPRSPTRCTSCCAKAVEAELATFLTQYADQRLDDGRQAVVRNGCLPSIHQI</sequence>
<keyword evidence="2" id="KW-1185">Reference proteome</keyword>
<evidence type="ECO:0000313" key="2">
    <source>
        <dbReference type="Proteomes" id="UP000547614"/>
    </source>
</evidence>
<dbReference type="EMBL" id="JACHXP010000033">
    <property type="protein sequence ID" value="MBB3192533.1"/>
    <property type="molecule type" value="Genomic_DNA"/>
</dbReference>
<proteinExistence type="predicted"/>
<dbReference type="Proteomes" id="UP000547614">
    <property type="component" value="Unassembled WGS sequence"/>
</dbReference>
<name>A0A839VA82_9GAMM</name>
<evidence type="ECO:0000313" key="1">
    <source>
        <dbReference type="EMBL" id="MBB3192533.1"/>
    </source>
</evidence>
<dbReference type="AlphaFoldDB" id="A0A839VA82"/>
<accession>A0A839VA82</accession>
<reference evidence="1 2" key="1">
    <citation type="submission" date="2020-08" db="EMBL/GenBank/DDBJ databases">
        <title>Genomic Encyclopedia of Type Strains, Phase III (KMG-III): the genomes of soil and plant-associated and newly described type strains.</title>
        <authorList>
            <person name="Whitman W."/>
        </authorList>
    </citation>
    <scope>NUCLEOTIDE SEQUENCE [LARGE SCALE GENOMIC DNA]</scope>
    <source>
        <strain evidence="1 2">CECT 7282</strain>
    </source>
</reference>